<feature type="compositionally biased region" description="Basic residues" evidence="1">
    <location>
        <begin position="52"/>
        <end position="64"/>
    </location>
</feature>
<dbReference type="Proteomes" id="UP000054097">
    <property type="component" value="Unassembled WGS sequence"/>
</dbReference>
<reference evidence="3" key="2">
    <citation type="submission" date="2015-01" db="EMBL/GenBank/DDBJ databases">
        <title>Evolutionary Origins and Diversification of the Mycorrhizal Mutualists.</title>
        <authorList>
            <consortium name="DOE Joint Genome Institute"/>
            <consortium name="Mycorrhizal Genomics Consortium"/>
            <person name="Kohler A."/>
            <person name="Kuo A."/>
            <person name="Nagy L.G."/>
            <person name="Floudas D."/>
            <person name="Copeland A."/>
            <person name="Barry K.W."/>
            <person name="Cichocki N."/>
            <person name="Veneault-Fourrey C."/>
            <person name="LaButti K."/>
            <person name="Lindquist E.A."/>
            <person name="Lipzen A."/>
            <person name="Lundell T."/>
            <person name="Morin E."/>
            <person name="Murat C."/>
            <person name="Riley R."/>
            <person name="Ohm R."/>
            <person name="Sun H."/>
            <person name="Tunlid A."/>
            <person name="Henrissat B."/>
            <person name="Grigoriev I.V."/>
            <person name="Hibbett D.S."/>
            <person name="Martin F."/>
        </authorList>
    </citation>
    <scope>NUCLEOTIDE SEQUENCE [LARGE SCALE GENOMIC DNA]</scope>
    <source>
        <strain evidence="3">MAFF 305830</strain>
    </source>
</reference>
<feature type="region of interest" description="Disordered" evidence="1">
    <location>
        <begin position="1"/>
        <end position="65"/>
    </location>
</feature>
<dbReference type="HOGENOM" id="CLU_2122593_0_0_1"/>
<evidence type="ECO:0000313" key="3">
    <source>
        <dbReference type="Proteomes" id="UP000054097"/>
    </source>
</evidence>
<protein>
    <submittedName>
        <fullName evidence="2">Uncharacterized protein</fullName>
    </submittedName>
</protein>
<sequence length="114" mass="12961">MRLNDIPFDTSRRARLRRASKATPDTGISRPITTRPPRTNHRSTRRPPTNRAHQRRQHSFRNHPKWPLDILCSRVADLSERLLLPVASPPPPDDGIGTSISLRSQTKQALSSEN</sequence>
<evidence type="ECO:0000313" key="2">
    <source>
        <dbReference type="EMBL" id="KIM34207.1"/>
    </source>
</evidence>
<proteinExistence type="predicted"/>
<organism evidence="2 3">
    <name type="scientific">Serendipita vermifera MAFF 305830</name>
    <dbReference type="NCBI Taxonomy" id="933852"/>
    <lineage>
        <taxon>Eukaryota</taxon>
        <taxon>Fungi</taxon>
        <taxon>Dikarya</taxon>
        <taxon>Basidiomycota</taxon>
        <taxon>Agaricomycotina</taxon>
        <taxon>Agaricomycetes</taxon>
        <taxon>Sebacinales</taxon>
        <taxon>Serendipitaceae</taxon>
        <taxon>Serendipita</taxon>
    </lineage>
</organism>
<reference evidence="2 3" key="1">
    <citation type="submission" date="2014-04" db="EMBL/GenBank/DDBJ databases">
        <authorList>
            <consortium name="DOE Joint Genome Institute"/>
            <person name="Kuo A."/>
            <person name="Zuccaro A."/>
            <person name="Kohler A."/>
            <person name="Nagy L.G."/>
            <person name="Floudas D."/>
            <person name="Copeland A."/>
            <person name="Barry K.W."/>
            <person name="Cichocki N."/>
            <person name="Veneault-Fourrey C."/>
            <person name="LaButti K."/>
            <person name="Lindquist E.A."/>
            <person name="Lipzen A."/>
            <person name="Lundell T."/>
            <person name="Morin E."/>
            <person name="Murat C."/>
            <person name="Sun H."/>
            <person name="Tunlid A."/>
            <person name="Henrissat B."/>
            <person name="Grigoriev I.V."/>
            <person name="Hibbett D.S."/>
            <person name="Martin F."/>
            <person name="Nordberg H.P."/>
            <person name="Cantor M.N."/>
            <person name="Hua S.X."/>
        </authorList>
    </citation>
    <scope>NUCLEOTIDE SEQUENCE [LARGE SCALE GENOMIC DNA]</scope>
    <source>
        <strain evidence="2 3">MAFF 305830</strain>
    </source>
</reference>
<dbReference type="AlphaFoldDB" id="A0A0C2XZC0"/>
<name>A0A0C2XZC0_SERVB</name>
<feature type="region of interest" description="Disordered" evidence="1">
    <location>
        <begin position="85"/>
        <end position="114"/>
    </location>
</feature>
<accession>A0A0C2XZC0</accession>
<dbReference type="EMBL" id="KN824277">
    <property type="protein sequence ID" value="KIM34207.1"/>
    <property type="molecule type" value="Genomic_DNA"/>
</dbReference>
<evidence type="ECO:0000256" key="1">
    <source>
        <dbReference type="SAM" id="MobiDB-lite"/>
    </source>
</evidence>
<keyword evidence="3" id="KW-1185">Reference proteome</keyword>
<gene>
    <name evidence="2" type="ORF">M408DRAFT_91980</name>
</gene>
<feature type="compositionally biased region" description="Polar residues" evidence="1">
    <location>
        <begin position="98"/>
        <end position="114"/>
    </location>
</feature>